<dbReference type="RefSeq" id="WP_266280592.1">
    <property type="nucleotide sequence ID" value="NZ_JAPKNF010000001.1"/>
</dbReference>
<organism evidence="1 2">
    <name type="scientific">Kaistia geumhonensis</name>
    <dbReference type="NCBI Taxonomy" id="410839"/>
    <lineage>
        <taxon>Bacteria</taxon>
        <taxon>Pseudomonadati</taxon>
        <taxon>Pseudomonadota</taxon>
        <taxon>Alphaproteobacteria</taxon>
        <taxon>Hyphomicrobiales</taxon>
        <taxon>Kaistiaceae</taxon>
        <taxon>Kaistia</taxon>
    </lineage>
</organism>
<comment type="caution">
    <text evidence="1">The sequence shown here is derived from an EMBL/GenBank/DDBJ whole genome shotgun (WGS) entry which is preliminary data.</text>
</comment>
<dbReference type="EMBL" id="JAUSWJ010000001">
    <property type="protein sequence ID" value="MDQ0515732.1"/>
    <property type="molecule type" value="Genomic_DNA"/>
</dbReference>
<evidence type="ECO:0000313" key="1">
    <source>
        <dbReference type="EMBL" id="MDQ0515732.1"/>
    </source>
</evidence>
<gene>
    <name evidence="1" type="ORF">QO015_001345</name>
</gene>
<reference evidence="1 2" key="1">
    <citation type="submission" date="2023-07" db="EMBL/GenBank/DDBJ databases">
        <title>Genomic Encyclopedia of Type Strains, Phase IV (KMG-IV): sequencing the most valuable type-strain genomes for metagenomic binning, comparative biology and taxonomic classification.</title>
        <authorList>
            <person name="Goeker M."/>
        </authorList>
    </citation>
    <scope>NUCLEOTIDE SEQUENCE [LARGE SCALE GENOMIC DNA]</scope>
    <source>
        <strain evidence="1 2">B1-1</strain>
    </source>
</reference>
<name>A0ABU0M471_9HYPH</name>
<keyword evidence="2" id="KW-1185">Reference proteome</keyword>
<protein>
    <submittedName>
        <fullName evidence="1">Ketosteroid isomerase-like protein</fullName>
    </submittedName>
</protein>
<accession>A0ABU0M471</accession>
<evidence type="ECO:0000313" key="2">
    <source>
        <dbReference type="Proteomes" id="UP001223743"/>
    </source>
</evidence>
<proteinExistence type="predicted"/>
<dbReference type="Proteomes" id="UP001223743">
    <property type="component" value="Unassembled WGS sequence"/>
</dbReference>
<sequence>MSVTPGEIRVVEPGIDIFRKEADGRWRIIRYMAYEADPAPP</sequence>